<dbReference type="AlphaFoldDB" id="A0A0D8XVY1"/>
<evidence type="ECO:0000313" key="2">
    <source>
        <dbReference type="EMBL" id="KJH46516.1"/>
    </source>
</evidence>
<keyword evidence="3" id="KW-1185">Reference proteome</keyword>
<keyword evidence="1" id="KW-0472">Membrane</keyword>
<reference evidence="3" key="2">
    <citation type="journal article" date="2016" name="Sci. Rep.">
        <title>Dictyocaulus viviparus genome, variome and transcriptome elucidate lungworm biology and support future intervention.</title>
        <authorList>
            <person name="McNulty S.N."/>
            <person name="Strube C."/>
            <person name="Rosa B.A."/>
            <person name="Martin J.C."/>
            <person name="Tyagi R."/>
            <person name="Choi Y.J."/>
            <person name="Wang Q."/>
            <person name="Hallsworth Pepin K."/>
            <person name="Zhang X."/>
            <person name="Ozersky P."/>
            <person name="Wilson R.K."/>
            <person name="Sternberg P.W."/>
            <person name="Gasser R.B."/>
            <person name="Mitreva M."/>
        </authorList>
    </citation>
    <scope>NUCLEOTIDE SEQUENCE [LARGE SCALE GENOMIC DNA]</scope>
    <source>
        <strain evidence="3">HannoverDv2000</strain>
    </source>
</reference>
<feature type="transmembrane region" description="Helical" evidence="1">
    <location>
        <begin position="118"/>
        <end position="139"/>
    </location>
</feature>
<dbReference type="EMBL" id="KN716349">
    <property type="protein sequence ID" value="KJH46516.1"/>
    <property type="molecule type" value="Genomic_DNA"/>
</dbReference>
<accession>A0A0D8XVY1</accession>
<dbReference type="OrthoDB" id="5824579at2759"/>
<gene>
    <name evidence="2" type="ORF">DICVIV_07420</name>
</gene>
<name>A0A0D8XVY1_DICVI</name>
<keyword evidence="1" id="KW-0812">Transmembrane</keyword>
<evidence type="ECO:0000313" key="3">
    <source>
        <dbReference type="Proteomes" id="UP000053766"/>
    </source>
</evidence>
<keyword evidence="1" id="KW-1133">Transmembrane helix</keyword>
<evidence type="ECO:0000256" key="1">
    <source>
        <dbReference type="SAM" id="Phobius"/>
    </source>
</evidence>
<organism evidence="2 3">
    <name type="scientific">Dictyocaulus viviparus</name>
    <name type="common">Bovine lungworm</name>
    <dbReference type="NCBI Taxonomy" id="29172"/>
    <lineage>
        <taxon>Eukaryota</taxon>
        <taxon>Metazoa</taxon>
        <taxon>Ecdysozoa</taxon>
        <taxon>Nematoda</taxon>
        <taxon>Chromadorea</taxon>
        <taxon>Rhabditida</taxon>
        <taxon>Rhabditina</taxon>
        <taxon>Rhabditomorpha</taxon>
        <taxon>Strongyloidea</taxon>
        <taxon>Metastrongylidae</taxon>
        <taxon>Dictyocaulus</taxon>
    </lineage>
</organism>
<proteinExistence type="predicted"/>
<protein>
    <submittedName>
        <fullName evidence="2">Uncharacterized protein</fullName>
    </submittedName>
</protein>
<dbReference type="Proteomes" id="UP000053766">
    <property type="component" value="Unassembled WGS sequence"/>
</dbReference>
<sequence>MWNAMEIVEFSLSATLCTSQFVGSILKLLTPLTDSKYSAEEIRSFDDFMCVFWFIALLGCLTKQRDIAVFTTMGLIYSFIQAVRWATIAHYNYLNHLVLTCTREQQHRNPSMCETYDVIFLILCSITVFFTAIASMLSITQLWSDRLPSTDHANNSENLGKNAIISAFNYPIDS</sequence>
<feature type="transmembrane region" description="Helical" evidence="1">
    <location>
        <begin position="67"/>
        <end position="87"/>
    </location>
</feature>
<reference evidence="2 3" key="1">
    <citation type="submission" date="2013-11" db="EMBL/GenBank/DDBJ databases">
        <title>Draft genome of the bovine lungworm Dictyocaulus viviparus.</title>
        <authorList>
            <person name="Mitreva M."/>
        </authorList>
    </citation>
    <scope>NUCLEOTIDE SEQUENCE [LARGE SCALE GENOMIC DNA]</scope>
    <source>
        <strain evidence="2 3">HannoverDv2000</strain>
    </source>
</reference>